<evidence type="ECO:0000313" key="1">
    <source>
        <dbReference type="EMBL" id="CAB4667458.1"/>
    </source>
</evidence>
<dbReference type="EMBL" id="CAEZWO010000116">
    <property type="protein sequence ID" value="CAB4667458.1"/>
    <property type="molecule type" value="Genomic_DNA"/>
</dbReference>
<dbReference type="EMBL" id="CAFBOJ010000114">
    <property type="protein sequence ID" value="CAB4985387.1"/>
    <property type="molecule type" value="Genomic_DNA"/>
</dbReference>
<dbReference type="EMBL" id="CAFBMY010000055">
    <property type="protein sequence ID" value="CAB4923525.1"/>
    <property type="molecule type" value="Genomic_DNA"/>
</dbReference>
<evidence type="ECO:0000313" key="5">
    <source>
        <dbReference type="EMBL" id="CAB5074658.1"/>
    </source>
</evidence>
<evidence type="ECO:0000313" key="3">
    <source>
        <dbReference type="EMBL" id="CAB4923525.1"/>
    </source>
</evidence>
<sequence>MDIIIGALISIIGTMVFNVWISSREESKRWDADRLKALTNARIDLLRALGNIEAMAAKQIRVISAGARPLIIDKAVDEAWYSLEELSVLFPVVENDIQNLQQLMIKRLDFAFTCLKRKDSHAFFKANLEPSEESILEIQQRVLRRCQESVGIK</sequence>
<dbReference type="EMBL" id="CAEZZR010000069">
    <property type="protein sequence ID" value="CAB4775839.1"/>
    <property type="molecule type" value="Genomic_DNA"/>
</dbReference>
<dbReference type="EMBL" id="CAFBRB010000055">
    <property type="protein sequence ID" value="CAB5074658.1"/>
    <property type="molecule type" value="Genomic_DNA"/>
</dbReference>
<reference evidence="1" key="1">
    <citation type="submission" date="2020-05" db="EMBL/GenBank/DDBJ databases">
        <authorList>
            <person name="Chiriac C."/>
            <person name="Salcher M."/>
            <person name="Ghai R."/>
            <person name="Kavagutti S V."/>
        </authorList>
    </citation>
    <scope>NUCLEOTIDE SEQUENCE</scope>
</reference>
<dbReference type="AlphaFoldDB" id="A0A6J6M334"/>
<proteinExistence type="predicted"/>
<name>A0A6J6M334_9ZZZZ</name>
<protein>
    <submittedName>
        <fullName evidence="1">Unannotated protein</fullName>
    </submittedName>
</protein>
<evidence type="ECO:0000313" key="2">
    <source>
        <dbReference type="EMBL" id="CAB4775839.1"/>
    </source>
</evidence>
<evidence type="ECO:0000313" key="4">
    <source>
        <dbReference type="EMBL" id="CAB4985387.1"/>
    </source>
</evidence>
<organism evidence="1">
    <name type="scientific">freshwater metagenome</name>
    <dbReference type="NCBI Taxonomy" id="449393"/>
    <lineage>
        <taxon>unclassified sequences</taxon>
        <taxon>metagenomes</taxon>
        <taxon>ecological metagenomes</taxon>
    </lineage>
</organism>
<gene>
    <name evidence="1" type="ORF">UFOPK2254_01086</name>
    <name evidence="2" type="ORF">UFOPK2907_00825</name>
    <name evidence="3" type="ORF">UFOPK3707_00478</name>
    <name evidence="4" type="ORF">UFOPK3937_00983</name>
    <name evidence="5" type="ORF">UFOPK4401_00632</name>
</gene>
<accession>A0A6J6M334</accession>